<name>A0A6J5PJB4_9CAUD</name>
<protein>
    <submittedName>
        <fullName evidence="2">Uncharacterized protein</fullName>
    </submittedName>
</protein>
<gene>
    <name evidence="2" type="ORF">UFOVP929_26</name>
</gene>
<dbReference type="EMBL" id="LR796871">
    <property type="protein sequence ID" value="CAB4171869.1"/>
    <property type="molecule type" value="Genomic_DNA"/>
</dbReference>
<evidence type="ECO:0000313" key="2">
    <source>
        <dbReference type="EMBL" id="CAB4171869.1"/>
    </source>
</evidence>
<evidence type="ECO:0000256" key="1">
    <source>
        <dbReference type="SAM" id="MobiDB-lite"/>
    </source>
</evidence>
<reference evidence="2" key="1">
    <citation type="submission" date="2020-05" db="EMBL/GenBank/DDBJ databases">
        <authorList>
            <person name="Chiriac C."/>
            <person name="Salcher M."/>
            <person name="Ghai R."/>
            <person name="Kavagutti S V."/>
        </authorList>
    </citation>
    <scope>NUCLEOTIDE SEQUENCE</scope>
</reference>
<feature type="region of interest" description="Disordered" evidence="1">
    <location>
        <begin position="1"/>
        <end position="24"/>
    </location>
</feature>
<proteinExistence type="predicted"/>
<sequence length="740" mass="78315">MSKRGDWAGDSTFSGGEQSDLPPHLIPENGLLLANNVVLSKTGRLSKRGPVQPYLTTAKSDDVHKLAQYKLSYSAPYRGFATGVTSAYQSLWYTFGLVNPPTTKRAGGLNAGQSYVGATGNQNFNFRPRTPYSDATLIPSQYLAGGPAFNYLGIPFFPAAPIGTEDELFYAFAGKDNWNGQPAVALVATAAVTVTAGNSTVNVPAAVLPVAQQADYAGNFVYIYFGSATASLRRLYIGVVTSAVTTGGFPGTGIALSVYPTPQNTFSGACFVGIAPVASGPAASITAFGTQLYLGNAYPPTEEPFSMPSRVIASCAHQNRIVVAPDGFLNYTTVTAANGVKTKTESTTLSWSAISGEPATASSTGADGILQLQPAGWPKSQSIVLDTAGIVSLVSMDANNLMVLCSDKTLMINGTLGTVLPAGGVNTSSFNIRTVAQSVGCISINSVQRTPVGVMFADQNGVYVTDGATFRNTMENRIQIKWKAFVDTISSDSLPITGSAVIGGTHYVLFTLGTNFICDLYNDFAWTTMTVGTGYNSQPVSYGYGIQDYRGRTEVYAPKINKAYDSTAYCDKIVLVDSIISTSAQIITDAPSGGATINGQFAHSVDAGSNAPMNANFWTRTYTFGDPSTLKTYKTMTATYLSDSKVDSTNPISTYYKEGLEPTPDTTTAYSTIAASPLGNTAPLRVSFLPRIIDNGVSFGFKTNFVRTDSPSSGTTSLCRFSLYQLAINFIGLRKGRSKQ</sequence>
<organism evidence="2">
    <name type="scientific">uncultured Caudovirales phage</name>
    <dbReference type="NCBI Taxonomy" id="2100421"/>
    <lineage>
        <taxon>Viruses</taxon>
        <taxon>Duplodnaviria</taxon>
        <taxon>Heunggongvirae</taxon>
        <taxon>Uroviricota</taxon>
        <taxon>Caudoviricetes</taxon>
        <taxon>Peduoviridae</taxon>
        <taxon>Maltschvirus</taxon>
        <taxon>Maltschvirus maltsch</taxon>
    </lineage>
</organism>
<accession>A0A6J5PJB4</accession>